<dbReference type="AlphaFoldDB" id="A0A519BF66"/>
<dbReference type="EMBL" id="SGBC01000003">
    <property type="protein sequence ID" value="RZD15898.1"/>
    <property type="molecule type" value="Genomic_DNA"/>
</dbReference>
<evidence type="ECO:0000313" key="1">
    <source>
        <dbReference type="EMBL" id="RZD15898.1"/>
    </source>
</evidence>
<protein>
    <submittedName>
        <fullName evidence="1">Uncharacterized protein</fullName>
    </submittedName>
</protein>
<proteinExistence type="predicted"/>
<sequence length="127" mass="14472">MNILYIIKENLPDTLQDIINSHVEDGNQIYIALLNYKKYNLTNRHSNPRNININKNINKNNIDTAGIKNENNTDARGRDKEIDSDAGCSVDSSILLFNIIKTSKTAKFITYDGLVELIFISDKIISW</sequence>
<reference evidence="1 2" key="1">
    <citation type="journal article" date="2019" name="ISME J.">
        <title>Insights into ecological role of a new deltaproteobacterial order Candidatus Acidulodesulfobacterales by metagenomics and metatranscriptomics.</title>
        <authorList>
            <person name="Tan S."/>
            <person name="Liu J."/>
            <person name="Fang Y."/>
            <person name="Hedlund B.P."/>
            <person name="Lian Z.H."/>
            <person name="Huang L.Y."/>
            <person name="Li J.T."/>
            <person name="Huang L.N."/>
            <person name="Li W.J."/>
            <person name="Jiang H.C."/>
            <person name="Dong H.L."/>
            <person name="Shu W.S."/>
        </authorList>
    </citation>
    <scope>NUCLEOTIDE SEQUENCE [LARGE SCALE GENOMIC DNA]</scope>
    <source>
        <strain evidence="1">AP2</strain>
    </source>
</reference>
<dbReference type="Proteomes" id="UP000316562">
    <property type="component" value="Unassembled WGS sequence"/>
</dbReference>
<gene>
    <name evidence="1" type="ORF">EVJ46_06790</name>
</gene>
<evidence type="ECO:0000313" key="2">
    <source>
        <dbReference type="Proteomes" id="UP000316562"/>
    </source>
</evidence>
<name>A0A519BF66_ACIG2</name>
<accession>A0A519BF66</accession>
<comment type="caution">
    <text evidence="1">The sequence shown here is derived from an EMBL/GenBank/DDBJ whole genome shotgun (WGS) entry which is preliminary data.</text>
</comment>
<organism evidence="1 2">
    <name type="scientific">Acididesulfobacter guangdongensis</name>
    <dbReference type="NCBI Taxonomy" id="2597225"/>
    <lineage>
        <taxon>Bacteria</taxon>
        <taxon>Deltaproteobacteria</taxon>
        <taxon>Candidatus Acidulodesulfobacterales</taxon>
        <taxon>Candidatus Acididesulfobacter</taxon>
    </lineage>
</organism>